<feature type="transmembrane region" description="Helical" evidence="2">
    <location>
        <begin position="12"/>
        <end position="31"/>
    </location>
</feature>
<dbReference type="EMBL" id="BAAALV010000001">
    <property type="protein sequence ID" value="GAA1901092.1"/>
    <property type="molecule type" value="Genomic_DNA"/>
</dbReference>
<dbReference type="Proteomes" id="UP001500784">
    <property type="component" value="Unassembled WGS sequence"/>
</dbReference>
<evidence type="ECO:0008006" key="5">
    <source>
        <dbReference type="Google" id="ProtNLM"/>
    </source>
</evidence>
<feature type="coiled-coil region" evidence="1">
    <location>
        <begin position="67"/>
        <end position="101"/>
    </location>
</feature>
<keyword evidence="2" id="KW-0812">Transmembrane</keyword>
<keyword evidence="4" id="KW-1185">Reference proteome</keyword>
<sequence length="106" mass="12446">MREFVKLPRTVWSMVGFTIGWLIPVGIMRLVEGDAPRPVAVALLLSGIALALIAFIHRAQWRSSERLADKRREDEERRRQAQAYEKEIEARKREYEAFRRRNSPEP</sequence>
<keyword evidence="2" id="KW-1133">Transmembrane helix</keyword>
<evidence type="ECO:0000256" key="1">
    <source>
        <dbReference type="SAM" id="Coils"/>
    </source>
</evidence>
<organism evidence="3 4">
    <name type="scientific">Arthrobacter gandavensis</name>
    <dbReference type="NCBI Taxonomy" id="169960"/>
    <lineage>
        <taxon>Bacteria</taxon>
        <taxon>Bacillati</taxon>
        <taxon>Actinomycetota</taxon>
        <taxon>Actinomycetes</taxon>
        <taxon>Micrococcales</taxon>
        <taxon>Micrococcaceae</taxon>
        <taxon>Arthrobacter</taxon>
    </lineage>
</organism>
<keyword evidence="1" id="KW-0175">Coiled coil</keyword>
<feature type="transmembrane region" description="Helical" evidence="2">
    <location>
        <begin position="37"/>
        <end position="56"/>
    </location>
</feature>
<evidence type="ECO:0000256" key="2">
    <source>
        <dbReference type="SAM" id="Phobius"/>
    </source>
</evidence>
<dbReference type="RefSeq" id="WP_152228232.1">
    <property type="nucleotide sequence ID" value="NZ_BAAALV010000001.1"/>
</dbReference>
<name>A0ABN2NTI1_9MICC</name>
<evidence type="ECO:0000313" key="3">
    <source>
        <dbReference type="EMBL" id="GAA1901092.1"/>
    </source>
</evidence>
<reference evidence="3 4" key="1">
    <citation type="journal article" date="2019" name="Int. J. Syst. Evol. Microbiol.">
        <title>The Global Catalogue of Microorganisms (GCM) 10K type strain sequencing project: providing services to taxonomists for standard genome sequencing and annotation.</title>
        <authorList>
            <consortium name="The Broad Institute Genomics Platform"/>
            <consortium name="The Broad Institute Genome Sequencing Center for Infectious Disease"/>
            <person name="Wu L."/>
            <person name="Ma J."/>
        </authorList>
    </citation>
    <scope>NUCLEOTIDE SEQUENCE [LARGE SCALE GENOMIC DNA]</scope>
    <source>
        <strain evidence="3 4">JCM 13316</strain>
    </source>
</reference>
<gene>
    <name evidence="3" type="ORF">GCM10009688_00650</name>
</gene>
<protein>
    <recommendedName>
        <fullName evidence="5">DUF2530 domain-containing protein</fullName>
    </recommendedName>
</protein>
<accession>A0ABN2NTI1</accession>
<evidence type="ECO:0000313" key="4">
    <source>
        <dbReference type="Proteomes" id="UP001500784"/>
    </source>
</evidence>
<keyword evidence="2" id="KW-0472">Membrane</keyword>
<comment type="caution">
    <text evidence="3">The sequence shown here is derived from an EMBL/GenBank/DDBJ whole genome shotgun (WGS) entry which is preliminary data.</text>
</comment>
<proteinExistence type="predicted"/>